<dbReference type="EMBL" id="FMHT01000003">
    <property type="protein sequence ID" value="SCL34737.1"/>
    <property type="molecule type" value="Genomic_DNA"/>
</dbReference>
<feature type="domain" description="FAD-dependent oxidoreductase 2 FAD-binding" evidence="3">
    <location>
        <begin position="4"/>
        <end position="532"/>
    </location>
</feature>
<evidence type="ECO:0000313" key="5">
    <source>
        <dbReference type="Proteomes" id="UP000199699"/>
    </source>
</evidence>
<dbReference type="InterPro" id="IPR003953">
    <property type="entry name" value="FAD-dep_OxRdtase_2_FAD-bd"/>
</dbReference>
<dbReference type="AlphaFoldDB" id="A0A1C6SYY4"/>
<dbReference type="OrthoDB" id="9813348at2"/>
<dbReference type="RefSeq" id="WP_091088089.1">
    <property type="nucleotide sequence ID" value="NZ_FMHT01000003.1"/>
</dbReference>
<dbReference type="SUPFAM" id="SSF51905">
    <property type="entry name" value="FAD/NAD(P)-binding domain"/>
    <property type="match status" value="1"/>
</dbReference>
<protein>
    <recommendedName>
        <fullName evidence="3">FAD-dependent oxidoreductase 2 FAD-binding domain-containing protein</fullName>
    </recommendedName>
</protein>
<evidence type="ECO:0000256" key="2">
    <source>
        <dbReference type="ARBA" id="ARBA00023002"/>
    </source>
</evidence>
<dbReference type="PANTHER" id="PTHR43260:SF1">
    <property type="entry name" value="KSDD-LIKE STEROID DEHYDROGENASE RV0785"/>
    <property type="match status" value="1"/>
</dbReference>
<accession>A0A1C6SYY4</accession>
<reference evidence="4 5" key="1">
    <citation type="submission" date="2016-06" db="EMBL/GenBank/DDBJ databases">
        <authorList>
            <person name="Kjaerup R.B."/>
            <person name="Dalgaard T.S."/>
            <person name="Juul-Madsen H.R."/>
        </authorList>
    </citation>
    <scope>NUCLEOTIDE SEQUENCE [LARGE SCALE GENOMIC DNA]</scope>
    <source>
        <strain evidence="4 5">DSM 43818</strain>
    </source>
</reference>
<dbReference type="GO" id="GO:0016627">
    <property type="term" value="F:oxidoreductase activity, acting on the CH-CH group of donors"/>
    <property type="evidence" value="ECO:0007669"/>
    <property type="project" value="InterPro"/>
</dbReference>
<keyword evidence="5" id="KW-1185">Reference proteome</keyword>
<dbReference type="NCBIfam" id="NF009472">
    <property type="entry name" value="PRK12834.1"/>
    <property type="match status" value="1"/>
</dbReference>
<dbReference type="Gene3D" id="3.50.50.60">
    <property type="entry name" value="FAD/NAD(P)-binding domain"/>
    <property type="match status" value="2"/>
</dbReference>
<dbReference type="InterPro" id="IPR036188">
    <property type="entry name" value="FAD/NAD-bd_sf"/>
</dbReference>
<dbReference type="PANTHER" id="PTHR43260">
    <property type="entry name" value="3-KETOSTEROID-DELTA-1-DEHYDROGENASE"/>
    <property type="match status" value="1"/>
</dbReference>
<organism evidence="4 5">
    <name type="scientific">Micromonospora nigra</name>
    <dbReference type="NCBI Taxonomy" id="145857"/>
    <lineage>
        <taxon>Bacteria</taxon>
        <taxon>Bacillati</taxon>
        <taxon>Actinomycetota</taxon>
        <taxon>Actinomycetes</taxon>
        <taxon>Micromonosporales</taxon>
        <taxon>Micromonosporaceae</taxon>
        <taxon>Micromonospora</taxon>
    </lineage>
</organism>
<keyword evidence="2" id="KW-0560">Oxidoreductase</keyword>
<keyword evidence="1" id="KW-0285">Flavoprotein</keyword>
<sequence length="551" mass="59377">MDADALVVGAGLAGLVAAAELADAGRRVLLLDQEGEQSLGGQAFWSLGGLFMVDSPEQRRMGVRDSVDLALQDWFGSAQFDRPEDHWPRRWAEAYVHFAAGEKRAWLREMGHRIFPVVGWAERGDGRADGHGNSVPRFHLTWGTGPGVLAPFERRVRAHAAAGRIVFRFRHRVDSLLTHEGAVTGVRGAVLEPSPVERGRPSSRVEVGEFAYAAQAVLVTSGGIGGNHDLVRRAWPARLGEPPKRMVSGVPAHVDGRMLEITAAAGGAIINPDRMWHYTEGLRNWAPIWDNHGIRILPGPSSLWLDATGRRLPAPYFPGFDTLGTLGHLRSTGYDYSWFVLTQRIIEKEFALSGSEQNPDLTGKDLRLLLKRIGRGAPGPVEAFKRNGEDFVVADDLGELVRGMNAIGDPGVPAVDEVALRELIERRDREMTNPFGKDAQVTALRGARAYRGDRLIRVAGPHRLLDPAAGPLIAVRLNVLTRKTLGGLHTDLDGRVLSADGGPVPGLYAAGEVAGFGGGGMHGYNALEGTFLGGCLFSGRTAGRSAAAHVA</sequence>
<name>A0A1C6SYY4_9ACTN</name>
<dbReference type="Proteomes" id="UP000199699">
    <property type="component" value="Unassembled WGS sequence"/>
</dbReference>
<evidence type="ECO:0000313" key="4">
    <source>
        <dbReference type="EMBL" id="SCL34737.1"/>
    </source>
</evidence>
<dbReference type="Pfam" id="PF00890">
    <property type="entry name" value="FAD_binding_2"/>
    <property type="match status" value="1"/>
</dbReference>
<evidence type="ECO:0000256" key="1">
    <source>
        <dbReference type="ARBA" id="ARBA00022630"/>
    </source>
</evidence>
<proteinExistence type="predicted"/>
<gene>
    <name evidence="4" type="ORF">GA0070616_5045</name>
</gene>
<dbReference type="STRING" id="145857.GA0070616_5045"/>
<evidence type="ECO:0000259" key="3">
    <source>
        <dbReference type="Pfam" id="PF00890"/>
    </source>
</evidence>
<dbReference type="InterPro" id="IPR014614">
    <property type="entry name" value="KsdD_DH"/>
</dbReference>
<dbReference type="PIRSF" id="PIRSF036654">
    <property type="entry name" value="UCP036654"/>
    <property type="match status" value="1"/>
</dbReference>